<dbReference type="GO" id="GO:0008511">
    <property type="term" value="F:sodium:potassium:chloride symporter activity"/>
    <property type="evidence" value="ECO:0007669"/>
    <property type="project" value="TreeGrafter"/>
</dbReference>
<proteinExistence type="predicted"/>
<evidence type="ECO:0000313" key="9">
    <source>
        <dbReference type="EMBL" id="CAH0588111.1"/>
    </source>
</evidence>
<dbReference type="EMBL" id="LR824019">
    <property type="protein sequence ID" value="CAH0588111.1"/>
    <property type="molecule type" value="Genomic_DNA"/>
</dbReference>
<dbReference type="GO" id="GO:0006884">
    <property type="term" value="P:cell volume homeostasis"/>
    <property type="evidence" value="ECO:0007669"/>
    <property type="project" value="TreeGrafter"/>
</dbReference>
<feature type="transmembrane region" description="Helical" evidence="6">
    <location>
        <begin position="110"/>
        <end position="129"/>
    </location>
</feature>
<accession>A0A9P0BNK5</accession>
<feature type="transmembrane region" description="Helical" evidence="6">
    <location>
        <begin position="15"/>
        <end position="39"/>
    </location>
</feature>
<dbReference type="Gene3D" id="1.20.1740.10">
    <property type="entry name" value="Amino acid/polyamine transporter I"/>
    <property type="match status" value="1"/>
</dbReference>
<name>A0A9P0BNK5_CHRIL</name>
<keyword evidence="2 6" id="KW-0812">Transmembrane</keyword>
<evidence type="ECO:0000259" key="7">
    <source>
        <dbReference type="Pfam" id="PF00324"/>
    </source>
</evidence>
<feature type="transmembrane region" description="Helical" evidence="6">
    <location>
        <begin position="222"/>
        <end position="241"/>
    </location>
</feature>
<organism evidence="9 10">
    <name type="scientific">Chrysodeixis includens</name>
    <name type="common">Soybean looper</name>
    <name type="synonym">Pseudoplusia includens</name>
    <dbReference type="NCBI Taxonomy" id="689277"/>
    <lineage>
        <taxon>Eukaryota</taxon>
        <taxon>Metazoa</taxon>
        <taxon>Ecdysozoa</taxon>
        <taxon>Arthropoda</taxon>
        <taxon>Hexapoda</taxon>
        <taxon>Insecta</taxon>
        <taxon>Pterygota</taxon>
        <taxon>Neoptera</taxon>
        <taxon>Endopterygota</taxon>
        <taxon>Lepidoptera</taxon>
        <taxon>Glossata</taxon>
        <taxon>Ditrysia</taxon>
        <taxon>Noctuoidea</taxon>
        <taxon>Noctuidae</taxon>
        <taxon>Plusiinae</taxon>
        <taxon>Chrysodeixis</taxon>
    </lineage>
</organism>
<dbReference type="FunFam" id="1.20.1740.10:FF:000022">
    <property type="entry name" value="Bumetanide-sensitive na-k-cl cotransport protein"/>
    <property type="match status" value="1"/>
</dbReference>
<feature type="transmembrane region" description="Helical" evidence="6">
    <location>
        <begin position="341"/>
        <end position="362"/>
    </location>
</feature>
<evidence type="ECO:0000256" key="5">
    <source>
        <dbReference type="SAM" id="MobiDB-lite"/>
    </source>
</evidence>
<evidence type="ECO:0000256" key="4">
    <source>
        <dbReference type="ARBA" id="ARBA00023136"/>
    </source>
</evidence>
<dbReference type="PANTHER" id="PTHR11827:SF48">
    <property type="entry name" value="GH09711P"/>
    <property type="match status" value="1"/>
</dbReference>
<dbReference type="GO" id="GO:0055075">
    <property type="term" value="P:potassium ion homeostasis"/>
    <property type="evidence" value="ECO:0007669"/>
    <property type="project" value="TreeGrafter"/>
</dbReference>
<dbReference type="GO" id="GO:0055078">
    <property type="term" value="P:sodium ion homeostasis"/>
    <property type="evidence" value="ECO:0007669"/>
    <property type="project" value="TreeGrafter"/>
</dbReference>
<feature type="transmembrane region" description="Helical" evidence="6">
    <location>
        <begin position="368"/>
        <end position="385"/>
    </location>
</feature>
<evidence type="ECO:0000259" key="8">
    <source>
        <dbReference type="Pfam" id="PF03522"/>
    </source>
</evidence>
<feature type="domain" description="Amino acid permease/ SLC12A" evidence="7">
    <location>
        <begin position="1"/>
        <end position="479"/>
    </location>
</feature>
<dbReference type="InterPro" id="IPR004842">
    <property type="entry name" value="SLC12A_fam"/>
</dbReference>
<evidence type="ECO:0000313" key="10">
    <source>
        <dbReference type="Proteomes" id="UP001154114"/>
    </source>
</evidence>
<comment type="subcellular location">
    <subcellularLocation>
        <location evidence="1">Membrane</location>
        <topology evidence="1">Multi-pass membrane protein</topology>
    </subcellularLocation>
</comment>
<feature type="transmembrane region" description="Helical" evidence="6">
    <location>
        <begin position="135"/>
        <end position="154"/>
    </location>
</feature>
<dbReference type="OrthoDB" id="2020542at2759"/>
<dbReference type="GO" id="GO:1990573">
    <property type="term" value="P:potassium ion import across plasma membrane"/>
    <property type="evidence" value="ECO:0007669"/>
    <property type="project" value="TreeGrafter"/>
</dbReference>
<feature type="transmembrane region" description="Helical" evidence="6">
    <location>
        <begin position="397"/>
        <end position="414"/>
    </location>
</feature>
<feature type="domain" description="SLC12A transporter C-terminal" evidence="8">
    <location>
        <begin position="488"/>
        <end position="881"/>
    </location>
</feature>
<gene>
    <name evidence="9" type="ORF">CINC_LOCUS3935</name>
</gene>
<feature type="transmembrane region" description="Helical" evidence="6">
    <location>
        <begin position="283"/>
        <end position="306"/>
    </location>
</feature>
<dbReference type="AlphaFoldDB" id="A0A9P0BNK5"/>
<dbReference type="InterPro" id="IPR004841">
    <property type="entry name" value="AA-permease/SLC12A_dom"/>
</dbReference>
<evidence type="ECO:0008006" key="11">
    <source>
        <dbReference type="Google" id="ProtNLM"/>
    </source>
</evidence>
<sequence>MLFLRISWVVAQAGIAYSVVIIFISGVVCVITTLSLSAICTNGELQGGGVYFLVSRSLGAELGASVGIIFAFANAVAASMNTIGFCDSLNELLKSKNMRIIDNGPNDTRIVGAIALLVMCFICAVGMDWETKTQNFLITIIVTAISNYILGAVLGPTSDEARAQGFVGLSADRLKANWLPDYRYSEGMHHGFFSVFAVYFPAVTGVQAGANICGDLKDPGTAIPKGTFLALGISITSYLAMASLSGAAAMRDASGVVGDQAADSCKPNCPYGLHNNYQIMQLMAFWSPLIYAGCWAATLSTALTNLLSVPRLIQALGFDRIYPGLIFFSKRYGKHGEPYRGYVLVFCVSVTFLLIADLNAIAPLITNFYLASYALINFCTFHAAFFKPINWRPRFRFFNIWVSLAGFLLCLTIMMVISWVMALLTTFIFITLYLLVLYRKPETSWGSSTDAQRYQETITNILVISQRTANIKSFYPQLLVLAGKPGLRPWLLDMAGFITKVGSFMIVADIEPAKLSLPEREKRRIMAEECYRREKLRAFYILLQEFNYEQGILAFLQVAGIGRIAPNVILLGYKHNWPICSHEILLTYYRMIRASFKHGRSVSILRVPSNMRPPDKWMSSPRSGREDPSWTLPDEPSPQETIHSRAVTVMNSDSDLELESPMRYIAEDVPETALSVQVNQSPISSAQSSKSRMSARRLNYKQFNFHSSSIMDVWWLFDDGGMNILLPYIIARRSNKEKMTMRIFALPRGKQRRNTALEEVAKILNTFRIEYSQLILVEGLSEKPSDNSWKFFHSIVSNHKCSSDDECLLSDAEAIRLHTKTTKYLRLRELLIENSYGADLVVMSLPFTREGTSATIYMAWLEIMSHDMPPTLFVRGNSTVVIDG</sequence>
<dbReference type="Pfam" id="PF03522">
    <property type="entry name" value="SLC12"/>
    <property type="match status" value="1"/>
</dbReference>
<dbReference type="Proteomes" id="UP001154114">
    <property type="component" value="Chromosome 16"/>
</dbReference>
<keyword evidence="3 6" id="KW-1133">Transmembrane helix</keyword>
<protein>
    <recommendedName>
        <fullName evidence="11">Bumetanide-sensitive sodium-(Potassium)-chloride cotransporter</fullName>
    </recommendedName>
</protein>
<evidence type="ECO:0000256" key="2">
    <source>
        <dbReference type="ARBA" id="ARBA00022692"/>
    </source>
</evidence>
<keyword evidence="10" id="KW-1185">Reference proteome</keyword>
<dbReference type="PANTHER" id="PTHR11827">
    <property type="entry name" value="SOLUTE CARRIER FAMILY 12, CATION COTRANSPORTERS"/>
    <property type="match status" value="1"/>
</dbReference>
<keyword evidence="4 6" id="KW-0472">Membrane</keyword>
<evidence type="ECO:0000256" key="1">
    <source>
        <dbReference type="ARBA" id="ARBA00004141"/>
    </source>
</evidence>
<reference evidence="9" key="1">
    <citation type="submission" date="2021-12" db="EMBL/GenBank/DDBJ databases">
        <authorList>
            <person name="King R."/>
        </authorList>
    </citation>
    <scope>NUCLEOTIDE SEQUENCE</scope>
</reference>
<dbReference type="GO" id="GO:0055064">
    <property type="term" value="P:chloride ion homeostasis"/>
    <property type="evidence" value="ECO:0007669"/>
    <property type="project" value="TreeGrafter"/>
</dbReference>
<feature type="transmembrane region" description="Helical" evidence="6">
    <location>
        <begin position="62"/>
        <end position="89"/>
    </location>
</feature>
<evidence type="ECO:0000256" key="3">
    <source>
        <dbReference type="ARBA" id="ARBA00022989"/>
    </source>
</evidence>
<dbReference type="GO" id="GO:0016020">
    <property type="term" value="C:membrane"/>
    <property type="evidence" value="ECO:0007669"/>
    <property type="project" value="UniProtKB-SubCell"/>
</dbReference>
<dbReference type="Pfam" id="PF00324">
    <property type="entry name" value="AA_permease"/>
    <property type="match status" value="1"/>
</dbReference>
<dbReference type="InterPro" id="IPR018491">
    <property type="entry name" value="SLC12_C"/>
</dbReference>
<evidence type="ECO:0000256" key="6">
    <source>
        <dbReference type="SAM" id="Phobius"/>
    </source>
</evidence>
<feature type="region of interest" description="Disordered" evidence="5">
    <location>
        <begin position="613"/>
        <end position="638"/>
    </location>
</feature>
<feature type="transmembrane region" description="Helical" evidence="6">
    <location>
        <begin position="192"/>
        <end position="210"/>
    </location>
</feature>